<reference evidence="1 2" key="1">
    <citation type="submission" date="2024-09" db="EMBL/GenBank/DDBJ databases">
        <title>Floridaenema gen nov. (Aerosakkonemataceae, Aerosakkonematales ord. nov., Cyanobacteria) from benthic tropical and subtropical fresh waters, with the description of four new species.</title>
        <authorList>
            <person name="Moretto J.A."/>
            <person name="Berthold D.E."/>
            <person name="Lefler F.W."/>
            <person name="Huang I.-S."/>
            <person name="Laughinghouse H. IV."/>
        </authorList>
    </citation>
    <scope>NUCLEOTIDE SEQUENCE [LARGE SCALE GENOMIC DNA]</scope>
    <source>
        <strain evidence="1 2">BLCC-F46</strain>
    </source>
</reference>
<keyword evidence="2" id="KW-1185">Reference proteome</keyword>
<dbReference type="EMBL" id="JBHFNQ010000076">
    <property type="protein sequence ID" value="MFB2877191.1"/>
    <property type="molecule type" value="Genomic_DNA"/>
</dbReference>
<evidence type="ECO:0000313" key="1">
    <source>
        <dbReference type="EMBL" id="MFB2877191.1"/>
    </source>
</evidence>
<dbReference type="Proteomes" id="UP001576774">
    <property type="component" value="Unassembled WGS sequence"/>
</dbReference>
<dbReference type="RefSeq" id="WP_413270300.1">
    <property type="nucleotide sequence ID" value="NZ_JBHFNQ010000076.1"/>
</dbReference>
<evidence type="ECO:0000313" key="2">
    <source>
        <dbReference type="Proteomes" id="UP001576774"/>
    </source>
</evidence>
<accession>A0ABV4X3S1</accession>
<gene>
    <name evidence="1" type="ORF">ACE1CC_09910</name>
</gene>
<comment type="caution">
    <text evidence="1">The sequence shown here is derived from an EMBL/GenBank/DDBJ whole genome shotgun (WGS) entry which is preliminary data.</text>
</comment>
<evidence type="ECO:0008006" key="3">
    <source>
        <dbReference type="Google" id="ProtNLM"/>
    </source>
</evidence>
<sequence length="77" mass="9012">MMTQQELIDEFLSLPAEAQSQVVDFIAFLRKRYTEFQPASGASNIDLISDNFIGMWRDRQDLADSNAWVRNVRKTEW</sequence>
<protein>
    <recommendedName>
        <fullName evidence="3">DUF2281 domain-containing protein</fullName>
    </recommendedName>
</protein>
<name>A0ABV4X3S1_9CYAN</name>
<proteinExistence type="predicted"/>
<organism evidence="1 2">
    <name type="scientific">Floridaenema aerugineum BLCC-F46</name>
    <dbReference type="NCBI Taxonomy" id="3153654"/>
    <lineage>
        <taxon>Bacteria</taxon>
        <taxon>Bacillati</taxon>
        <taxon>Cyanobacteriota</taxon>
        <taxon>Cyanophyceae</taxon>
        <taxon>Oscillatoriophycideae</taxon>
        <taxon>Aerosakkonematales</taxon>
        <taxon>Aerosakkonemataceae</taxon>
        <taxon>Floridanema</taxon>
        <taxon>Floridanema aerugineum</taxon>
    </lineage>
</organism>